<dbReference type="Pfam" id="PF06985">
    <property type="entry name" value="HET"/>
    <property type="match status" value="1"/>
</dbReference>
<dbReference type="AlphaFoldDB" id="A0A6A6R0L8"/>
<evidence type="ECO:0000256" key="1">
    <source>
        <dbReference type="SAM" id="MobiDB-lite"/>
    </source>
</evidence>
<protein>
    <submittedName>
        <fullName evidence="3">HET-domain-containing protein</fullName>
    </submittedName>
</protein>
<gene>
    <name evidence="3" type="ORF">BU16DRAFT_344727</name>
</gene>
<dbReference type="InterPro" id="IPR010730">
    <property type="entry name" value="HET"/>
</dbReference>
<feature type="domain" description="Heterokaryon incompatibility" evidence="2">
    <location>
        <begin position="187"/>
        <end position="337"/>
    </location>
</feature>
<sequence length="713" mass="80955">MLCRFCIDNVLMSGKSWGYHRKKVEKRERAALEKCVFCSTLIKDAGLAEHGKAWPLYRWSMRFPGRTREIIHSIVITFRLIPEEDSKDFRPGFAASPDRVFYMFPEEELGIIPSIEDVGRSTNLDSAGAQVKSWVQLCDNNHEGCSKQRIQQERYGSLPTRLLDVGTERIPCVKLIETKKTKVRGPYVSLSHCWGRILFITLTPENLESFKDGIGWEKLSRNFQEAITLTRFLGISYIWIDSLCIIQGPKGDFPAEAPFMHQYYRNAYCNIAAADASNSAGGLFRRRNPTHILPDKYSVDDKSTIFGDKKWRIVNQDIWHTQLLKTVIYTRGWVFQERMLAPRIIHFARDQIFWDCPEMSACEAFPSGLPQPLDTAAATDRHWRGRLQETGSIRHHPLAGASDDSLEQFWISAVRNYTSCDLTNGNDKLIALWGIAKLVRDALEEEYGAGLWAYKLEEQLAWRVSECTLDERPVDLRDNPSWSWASMNGTIELANRVAQVAYYERTDLHQTPKLVEERYYVVTDHHGEPVSFQLIYELKAGTPSGSTTDGATGSKRPKPGRGYSASQNDPDRQPRLGSKSIEIEGYVGHAALSHNGIDRWTLSSPEEGRGLINSNIEVFPDTKPKAPDTDFIVLSASKTPLDISMPRLDALGFATAFQYSGVGIILLRTDESGHYERSGAFRFRNVSEEMWQILRPDTGNPDSFLGDTKFWLD</sequence>
<dbReference type="PANTHER" id="PTHR33112">
    <property type="entry name" value="DOMAIN PROTEIN, PUTATIVE-RELATED"/>
    <property type="match status" value="1"/>
</dbReference>
<name>A0A6A6R0L8_9PEZI</name>
<keyword evidence="4" id="KW-1185">Reference proteome</keyword>
<dbReference type="PANTHER" id="PTHR33112:SF10">
    <property type="entry name" value="TOL"/>
    <property type="match status" value="1"/>
</dbReference>
<reference evidence="3" key="1">
    <citation type="journal article" date="2020" name="Stud. Mycol.">
        <title>101 Dothideomycetes genomes: a test case for predicting lifestyles and emergence of pathogens.</title>
        <authorList>
            <person name="Haridas S."/>
            <person name="Albert R."/>
            <person name="Binder M."/>
            <person name="Bloem J."/>
            <person name="Labutti K."/>
            <person name="Salamov A."/>
            <person name="Andreopoulos B."/>
            <person name="Baker S."/>
            <person name="Barry K."/>
            <person name="Bills G."/>
            <person name="Bluhm B."/>
            <person name="Cannon C."/>
            <person name="Castanera R."/>
            <person name="Culley D."/>
            <person name="Daum C."/>
            <person name="Ezra D."/>
            <person name="Gonzalez J."/>
            <person name="Henrissat B."/>
            <person name="Kuo A."/>
            <person name="Liang C."/>
            <person name="Lipzen A."/>
            <person name="Lutzoni F."/>
            <person name="Magnuson J."/>
            <person name="Mondo S."/>
            <person name="Nolan M."/>
            <person name="Ohm R."/>
            <person name="Pangilinan J."/>
            <person name="Park H.-J."/>
            <person name="Ramirez L."/>
            <person name="Alfaro M."/>
            <person name="Sun H."/>
            <person name="Tritt A."/>
            <person name="Yoshinaga Y."/>
            <person name="Zwiers L.-H."/>
            <person name="Turgeon B."/>
            <person name="Goodwin S."/>
            <person name="Spatafora J."/>
            <person name="Crous P."/>
            <person name="Grigoriev I."/>
        </authorList>
    </citation>
    <scope>NUCLEOTIDE SEQUENCE</scope>
    <source>
        <strain evidence="3">CBS 269.34</strain>
    </source>
</reference>
<accession>A0A6A6R0L8</accession>
<dbReference type="OrthoDB" id="5362512at2759"/>
<evidence type="ECO:0000313" key="3">
    <source>
        <dbReference type="EMBL" id="KAF2496957.1"/>
    </source>
</evidence>
<proteinExistence type="predicted"/>
<feature type="region of interest" description="Disordered" evidence="1">
    <location>
        <begin position="543"/>
        <end position="576"/>
    </location>
</feature>
<dbReference type="EMBL" id="MU004187">
    <property type="protein sequence ID" value="KAF2496957.1"/>
    <property type="molecule type" value="Genomic_DNA"/>
</dbReference>
<evidence type="ECO:0000259" key="2">
    <source>
        <dbReference type="Pfam" id="PF06985"/>
    </source>
</evidence>
<evidence type="ECO:0000313" key="4">
    <source>
        <dbReference type="Proteomes" id="UP000799750"/>
    </source>
</evidence>
<dbReference type="Proteomes" id="UP000799750">
    <property type="component" value="Unassembled WGS sequence"/>
</dbReference>
<organism evidence="3 4">
    <name type="scientific">Lophium mytilinum</name>
    <dbReference type="NCBI Taxonomy" id="390894"/>
    <lineage>
        <taxon>Eukaryota</taxon>
        <taxon>Fungi</taxon>
        <taxon>Dikarya</taxon>
        <taxon>Ascomycota</taxon>
        <taxon>Pezizomycotina</taxon>
        <taxon>Dothideomycetes</taxon>
        <taxon>Pleosporomycetidae</taxon>
        <taxon>Mytilinidiales</taxon>
        <taxon>Mytilinidiaceae</taxon>
        <taxon>Lophium</taxon>
    </lineage>
</organism>